<evidence type="ECO:0000313" key="3">
    <source>
        <dbReference type="EMBL" id="ALH06811.1"/>
    </source>
</evidence>
<dbReference type="Proteomes" id="UP000319438">
    <property type="component" value="Segment"/>
</dbReference>
<accession>A0A0N9P8M2</accession>
<dbReference type="SUPFAM" id="SSF56112">
    <property type="entry name" value="Protein kinase-like (PK-like)"/>
    <property type="match status" value="1"/>
</dbReference>
<dbReference type="Gene3D" id="3.30.200.20">
    <property type="entry name" value="Phosphorylase Kinase, domain 1"/>
    <property type="match status" value="1"/>
</dbReference>
<keyword evidence="3" id="KW-0808">Transferase</keyword>
<dbReference type="PROSITE" id="PS50011">
    <property type="entry name" value="PROTEIN_KINASE_DOM"/>
    <property type="match status" value="1"/>
</dbReference>
<dbReference type="PROSITE" id="PS00107">
    <property type="entry name" value="PROTEIN_KINASE_ATP"/>
    <property type="match status" value="1"/>
</dbReference>
<feature type="domain" description="Protein kinase" evidence="2">
    <location>
        <begin position="88"/>
        <end position="345"/>
    </location>
</feature>
<keyword evidence="1" id="KW-0067">ATP-binding</keyword>
<keyword evidence="3" id="KW-0418">Kinase</keyword>
<dbReference type="PANTHER" id="PTHR44167">
    <property type="entry name" value="OVARIAN-SPECIFIC SERINE/THREONINE-PROTEIN KINASE LOK-RELATED"/>
    <property type="match status" value="1"/>
</dbReference>
<keyword evidence="3" id="KW-0723">Serine/threonine-protein kinase</keyword>
<dbReference type="GO" id="GO:0005524">
    <property type="term" value="F:ATP binding"/>
    <property type="evidence" value="ECO:0007669"/>
    <property type="project" value="UniProtKB-UniRule"/>
</dbReference>
<dbReference type="SMART" id="SM00220">
    <property type="entry name" value="S_TKc"/>
    <property type="match status" value="1"/>
</dbReference>
<proteinExistence type="predicted"/>
<dbReference type="PANTHER" id="PTHR44167:SF24">
    <property type="entry name" value="SERINE_THREONINE-PROTEIN KINASE CHK2"/>
    <property type="match status" value="1"/>
</dbReference>
<keyword evidence="1" id="KW-0547">Nucleotide-binding</keyword>
<sequence length="345" mass="39853">MQNILLRQEKMNIRHERAEKNGINQKFSFYWGDLYSSGKIQEFTEEERLCALLSHIRRVSLPYECADVPDVVARYGQNWARFNDMKEFEFLEKLGEGSYGHVYKIRHKNGRIYALKLFDISFVPTQVPGQWDVTTLYEFCIGRREAVFLLEATLEQKTKHIPKFYDFGFCIINGKSRSYILLEFIEGTHLFGASVQDQDAFDSLTEQTFQALKDIHSFGYAHCDISPPNLMLTNEGTLKIIDFGTVSNEDDAPDYVMGSINPPENFGRRIPDIEDLFAVDVWCAAYTLLLAARGRATKNILPHEKTLTECLDDLTTLIKEAEEKVKIPMVIYESLSLNRFERPRI</sequence>
<dbReference type="Pfam" id="PF00069">
    <property type="entry name" value="Pkinase"/>
    <property type="match status" value="1"/>
</dbReference>
<protein>
    <submittedName>
        <fullName evidence="3">Putative serine/threonine protein kinase</fullName>
    </submittedName>
</protein>
<evidence type="ECO:0000259" key="2">
    <source>
        <dbReference type="PROSITE" id="PS50011"/>
    </source>
</evidence>
<dbReference type="InterPro" id="IPR000719">
    <property type="entry name" value="Prot_kinase_dom"/>
</dbReference>
<dbReference type="InterPro" id="IPR017441">
    <property type="entry name" value="Protein_kinase_ATP_BS"/>
</dbReference>
<reference evidence="3" key="1">
    <citation type="journal article" date="2015" name="Genome Announc.">
        <title>Complete Genome Sequence of a New Member of the Marseilleviridae Recovered from the Brackish Submarine Spring in the Cassis Port-Miou Calanque, France.</title>
        <authorList>
            <person name="Doutre G."/>
            <person name="Arfib B."/>
            <person name="Rochette P."/>
            <person name="Claverie J.M."/>
            <person name="Bonin P."/>
            <person name="Abergel C."/>
        </authorList>
    </citation>
    <scope>NUCLEOTIDE SEQUENCE [LARGE SCALE GENOMIC DNA]</scope>
    <source>
        <strain evidence="3">1</strain>
    </source>
</reference>
<dbReference type="GO" id="GO:0004674">
    <property type="term" value="F:protein serine/threonine kinase activity"/>
    <property type="evidence" value="ECO:0007669"/>
    <property type="project" value="UniProtKB-KW"/>
</dbReference>
<dbReference type="EMBL" id="KT428292">
    <property type="protein sequence ID" value="ALH06811.1"/>
    <property type="molecule type" value="Genomic_DNA"/>
</dbReference>
<name>A0A0N9P8M2_9VIRU</name>
<organism evidence="3 4">
    <name type="scientific">Port-miou virus</name>
    <dbReference type="NCBI Taxonomy" id="1733873"/>
    <lineage>
        <taxon>Viruses</taxon>
        <taxon>Varidnaviria</taxon>
        <taxon>Bamfordvirae</taxon>
        <taxon>Nucleocytoviricota</taxon>
        <taxon>Megaviricetes</taxon>
        <taxon>Pimascovirales</taxon>
        <taxon>Pimascovirales incertae sedis</taxon>
        <taxon>Marseilleviridae</taxon>
        <taxon>Losannavirus</taxon>
        <taxon>Losannavirus lausannense</taxon>
        <taxon>Lausannevirus</taxon>
    </lineage>
</organism>
<evidence type="ECO:0000313" key="4">
    <source>
        <dbReference type="Proteomes" id="UP000319438"/>
    </source>
</evidence>
<gene>
    <name evidence="3" type="ORF">PMV_113</name>
</gene>
<dbReference type="Gene3D" id="1.10.510.10">
    <property type="entry name" value="Transferase(Phosphotransferase) domain 1"/>
    <property type="match status" value="1"/>
</dbReference>
<feature type="binding site" evidence="1">
    <location>
        <position position="116"/>
    </location>
    <ligand>
        <name>ATP</name>
        <dbReference type="ChEBI" id="CHEBI:30616"/>
    </ligand>
</feature>
<evidence type="ECO:0000256" key="1">
    <source>
        <dbReference type="PROSITE-ProRule" id="PRU10141"/>
    </source>
</evidence>
<dbReference type="InterPro" id="IPR011009">
    <property type="entry name" value="Kinase-like_dom_sf"/>
</dbReference>